<name>A0A135WL38_9FLAO</name>
<dbReference type="EMBL" id="LPUR01000001">
    <property type="protein sequence ID" value="KXH85605.1"/>
    <property type="molecule type" value="Genomic_DNA"/>
</dbReference>
<sequence length="502" mass="55455">MKNYLKALLLFMLSIQALYSQCIISSPGSTKSVARASWGQSFRANCTSQVRSISFNSASNVPYNSQLVIKKGSNCNSPVIQTQTIHSIVDGVNTIVLEIPLNIVQNETYYFSVTVSNGTQWMIRFNQNNAVAGNLMTYTDGSSIDNCNWNFPGFDWNFSVNIPENIDLFIWAGQSNAQGWAGNANYYPSDINNLDSQIRLNYEFINNTSSAGWTRMGAQAGRFPNGHFGPEVSFARKMKGLGYNPAIFKYTEGSTSIYNHWKVPGGGGYYDKMKTKLKIAIDQLKSMGHTVTIKGFVWIQGESDSETQAYANAYKTSFLNIISDIRNNVAHNPVLPIVTGVDEQHPSVVNIPTVLNAHKEIANNDHFITFTSMIGLPKADVTHLTPAGLVTHGNIIYDAMACLLGHACPPGIGLKQNETVSENVGNVVIYPSPATDIVHIRNINKVDLNELKISDITGQDLTKQISWYESNSGIFTSKVSKLRPGLYFVYISSRLAGKFYKE</sequence>
<evidence type="ECO:0000256" key="3">
    <source>
        <dbReference type="SAM" id="SignalP"/>
    </source>
</evidence>
<dbReference type="Pfam" id="PF03629">
    <property type="entry name" value="SASA"/>
    <property type="match status" value="1"/>
</dbReference>
<dbReference type="NCBIfam" id="TIGR04183">
    <property type="entry name" value="Por_Secre_tail"/>
    <property type="match status" value="1"/>
</dbReference>
<protein>
    <recommendedName>
        <fullName evidence="8">Sialate O-acetylesterase domain-containing protein</fullName>
    </recommendedName>
</protein>
<dbReference type="GO" id="GO:0016788">
    <property type="term" value="F:hydrolase activity, acting on ester bonds"/>
    <property type="evidence" value="ECO:0007669"/>
    <property type="project" value="UniProtKB-ARBA"/>
</dbReference>
<feature type="domain" description="Secretion system C-terminal sorting" evidence="5">
    <location>
        <begin position="429"/>
        <end position="494"/>
    </location>
</feature>
<reference evidence="7" key="1">
    <citation type="submission" date="2015-12" db="EMBL/GenBank/DDBJ databases">
        <title>Genome sequence of a biocontrol rhizobacterium Chryseobacterium kwangjuense strain KJ1R5 isolated from pepper (Capsicum annuum L.).</title>
        <authorList>
            <person name="Jeong J.-J."/>
            <person name="Park H."/>
            <person name="Mannaa M."/>
            <person name="Sang M.K."/>
            <person name="Choi I.-G."/>
            <person name="Kim K.D."/>
        </authorList>
    </citation>
    <scope>NUCLEOTIDE SEQUENCE [LARGE SCALE GENOMIC DNA]</scope>
    <source>
        <strain evidence="7">KJ1R5</strain>
    </source>
</reference>
<dbReference type="Proteomes" id="UP000070513">
    <property type="component" value="Unassembled WGS sequence"/>
</dbReference>
<organism evidence="6 7">
    <name type="scientific">Chryseobacterium kwangjuense</name>
    <dbReference type="NCBI Taxonomy" id="267125"/>
    <lineage>
        <taxon>Bacteria</taxon>
        <taxon>Pseudomonadati</taxon>
        <taxon>Bacteroidota</taxon>
        <taxon>Flavobacteriia</taxon>
        <taxon>Flavobacteriales</taxon>
        <taxon>Weeksellaceae</taxon>
        <taxon>Chryseobacterium group</taxon>
        <taxon>Chryseobacterium</taxon>
    </lineage>
</organism>
<evidence type="ECO:0000256" key="2">
    <source>
        <dbReference type="ARBA" id="ARBA00022801"/>
    </source>
</evidence>
<evidence type="ECO:0008006" key="8">
    <source>
        <dbReference type="Google" id="ProtNLM"/>
    </source>
</evidence>
<evidence type="ECO:0000313" key="7">
    <source>
        <dbReference type="Proteomes" id="UP000070513"/>
    </source>
</evidence>
<dbReference type="InterPro" id="IPR026444">
    <property type="entry name" value="Secre_tail"/>
</dbReference>
<comment type="caution">
    <text evidence="6">The sequence shown here is derived from an EMBL/GenBank/DDBJ whole genome shotgun (WGS) entry which is preliminary data.</text>
</comment>
<feature type="signal peptide" evidence="3">
    <location>
        <begin position="1"/>
        <end position="19"/>
    </location>
</feature>
<feature type="domain" description="Sialate O-acetylesterase" evidence="4">
    <location>
        <begin position="166"/>
        <end position="400"/>
    </location>
</feature>
<gene>
    <name evidence="6" type="ORF">AU378_07615</name>
</gene>
<keyword evidence="2" id="KW-0378">Hydrolase</keyword>
<dbReference type="AlphaFoldDB" id="A0A135WL38"/>
<dbReference type="InterPro" id="IPR052940">
    <property type="entry name" value="Carb_Esterase_6"/>
</dbReference>
<dbReference type="OrthoDB" id="9795554at2"/>
<dbReference type="PANTHER" id="PTHR31988:SF19">
    <property type="entry name" value="9-O-ACETYL-N-ACETYLNEURAMINIC ACID DEACETYLASE-RELATED"/>
    <property type="match status" value="1"/>
</dbReference>
<evidence type="ECO:0000256" key="1">
    <source>
        <dbReference type="ARBA" id="ARBA00022729"/>
    </source>
</evidence>
<reference evidence="6 7" key="2">
    <citation type="journal article" date="2016" name="Genome Announc.">
        <title>Draft Genome Sequence of a Biocontrol Rhizobacterium, Chryseobacterium kwangjuense Strain KJ1R5, Isolated from Pepper (Capsicum annuum).</title>
        <authorList>
            <person name="Jeong J.J."/>
            <person name="Park H."/>
            <person name="Park B.H."/>
            <person name="Mannaa M."/>
            <person name="Sang M.K."/>
            <person name="Choi I.G."/>
            <person name="Kim K.D."/>
        </authorList>
    </citation>
    <scope>NUCLEOTIDE SEQUENCE [LARGE SCALE GENOMIC DNA]</scope>
    <source>
        <strain evidence="6 7">KJ1R5</strain>
    </source>
</reference>
<accession>A0A135WL38</accession>
<dbReference type="PANTHER" id="PTHR31988">
    <property type="entry name" value="ESTERASE, PUTATIVE (DUF303)-RELATED"/>
    <property type="match status" value="1"/>
</dbReference>
<dbReference type="InterPro" id="IPR036514">
    <property type="entry name" value="SGNH_hydro_sf"/>
</dbReference>
<dbReference type="SUPFAM" id="SSF52266">
    <property type="entry name" value="SGNH hydrolase"/>
    <property type="match status" value="1"/>
</dbReference>
<dbReference type="Pfam" id="PF18962">
    <property type="entry name" value="Por_Secre_tail"/>
    <property type="match status" value="1"/>
</dbReference>
<proteinExistence type="predicted"/>
<evidence type="ECO:0000259" key="4">
    <source>
        <dbReference type="Pfam" id="PF03629"/>
    </source>
</evidence>
<dbReference type="Gene3D" id="3.40.50.1110">
    <property type="entry name" value="SGNH hydrolase"/>
    <property type="match status" value="1"/>
</dbReference>
<evidence type="ECO:0000259" key="5">
    <source>
        <dbReference type="Pfam" id="PF18962"/>
    </source>
</evidence>
<feature type="chain" id="PRO_5007467872" description="Sialate O-acetylesterase domain-containing protein" evidence="3">
    <location>
        <begin position="20"/>
        <end position="502"/>
    </location>
</feature>
<evidence type="ECO:0000313" key="6">
    <source>
        <dbReference type="EMBL" id="KXH85605.1"/>
    </source>
</evidence>
<keyword evidence="1 3" id="KW-0732">Signal</keyword>
<dbReference type="InterPro" id="IPR005181">
    <property type="entry name" value="SASA"/>
</dbReference>